<accession>A0A174PS48</accession>
<dbReference type="InterPro" id="IPR036264">
    <property type="entry name" value="Bact_exopeptidase_dim_dom"/>
</dbReference>
<dbReference type="GO" id="GO:0045148">
    <property type="term" value="F:tripeptide aminopeptidase activity"/>
    <property type="evidence" value="ECO:0007669"/>
    <property type="project" value="UniProtKB-EC"/>
</dbReference>
<keyword evidence="4" id="KW-0645">Protease</keyword>
<dbReference type="EMBL" id="BSCI01000006">
    <property type="protein sequence ID" value="GLG86679.1"/>
    <property type="molecule type" value="Genomic_DNA"/>
</dbReference>
<sequence>MLSRERLQERFIEMIKIYSPSKGEKEMADWIENWLRERNIPFQSDHAGEAYGGNGRNIVAFVKGNTKERPLGFAAHMDQIEPCRNVNPVINGNIISTDKTTTLGGDDKAGISAIMEAVEDIIESGVPHRDIYLVFTCSEEISMMGTKHMDMSMLPCKELVVVDATGGAETLAYKAPAMEAIEITFKGKKAHAGIEPEKGINAIVVASKAISKMHIGRIDYETTSNIGHIEGGSATNIVTDEVTFTAEIRSHSMEKLAAEVAHMEQCCKEAVEEMGACYEMKHEMAYPVLSLEEDCELIQDTVNAMAEERITANKMIIGGGSDANVLAGHGYKSVILGCGMINVHTVEEALDTEETWKVTKVLRRLMGAE</sequence>
<dbReference type="Proteomes" id="UP000095362">
    <property type="component" value="Unassembled WGS sequence"/>
</dbReference>
<name>A0A174PS48_9FIRM</name>
<dbReference type="EC" id="3.4.11.4" evidence="4"/>
<evidence type="ECO:0000259" key="3">
    <source>
        <dbReference type="Pfam" id="PF07687"/>
    </source>
</evidence>
<protein>
    <submittedName>
        <fullName evidence="4">Peptidase T</fullName>
        <ecNumber evidence="4">3.4.11.4</ecNumber>
    </submittedName>
</protein>
<keyword evidence="4" id="KW-0378">Hydrolase</keyword>
<gene>
    <name evidence="4" type="primary">pepT_1</name>
    <name evidence="5" type="ORF">comes_12240</name>
    <name evidence="4" type="ORF">ERS852481_01504</name>
</gene>
<organism evidence="4 6">
    <name type="scientific">Coprococcus comes</name>
    <dbReference type="NCBI Taxonomy" id="410072"/>
    <lineage>
        <taxon>Bacteria</taxon>
        <taxon>Bacillati</taxon>
        <taxon>Bacillota</taxon>
        <taxon>Clostridia</taxon>
        <taxon>Lachnospirales</taxon>
        <taxon>Lachnospiraceae</taxon>
        <taxon>Coprococcus</taxon>
    </lineage>
</organism>
<keyword evidence="4" id="KW-0031">Aminopeptidase</keyword>
<reference evidence="4 6" key="1">
    <citation type="submission" date="2015-09" db="EMBL/GenBank/DDBJ databases">
        <authorList>
            <consortium name="Pathogen Informatics"/>
        </authorList>
    </citation>
    <scope>NUCLEOTIDE SEQUENCE [LARGE SCALE GENOMIC DNA]</scope>
    <source>
        <strain evidence="4 6">2789STDY5834866</strain>
    </source>
</reference>
<evidence type="ECO:0000256" key="1">
    <source>
        <dbReference type="ARBA" id="ARBA00001947"/>
    </source>
</evidence>
<dbReference type="Pfam" id="PF01546">
    <property type="entry name" value="Peptidase_M20"/>
    <property type="match status" value="1"/>
</dbReference>
<dbReference type="SUPFAM" id="SSF53187">
    <property type="entry name" value="Zn-dependent exopeptidases"/>
    <property type="match status" value="1"/>
</dbReference>
<reference evidence="5" key="3">
    <citation type="submission" date="2022-11" db="EMBL/GenBank/DDBJ databases">
        <title>Draft genome sequence of Coprococcus comes strain 31264.</title>
        <authorList>
            <person name="Hisatomi A."/>
            <person name="Ohkuma M."/>
            <person name="Sakamoto M."/>
        </authorList>
    </citation>
    <scope>NUCLEOTIDE SEQUENCE</scope>
    <source>
        <strain evidence="5">JCM 31264</strain>
    </source>
</reference>
<dbReference type="OrthoDB" id="9773892at2"/>
<dbReference type="InterPro" id="IPR002933">
    <property type="entry name" value="Peptidase_M20"/>
</dbReference>
<dbReference type="RefSeq" id="WP_055247824.1">
    <property type="nucleotide sequence ID" value="NZ_BSCI01000006.1"/>
</dbReference>
<dbReference type="NCBIfam" id="TIGR01883">
    <property type="entry name" value="PepT-like"/>
    <property type="match status" value="1"/>
</dbReference>
<evidence type="ECO:0000313" key="6">
    <source>
        <dbReference type="Proteomes" id="UP000095362"/>
    </source>
</evidence>
<dbReference type="Pfam" id="PF07687">
    <property type="entry name" value="M20_dimer"/>
    <property type="match status" value="1"/>
</dbReference>
<dbReference type="Gene3D" id="3.40.630.10">
    <property type="entry name" value="Zn peptidases"/>
    <property type="match status" value="1"/>
</dbReference>
<dbReference type="Proteomes" id="UP001145109">
    <property type="component" value="Unassembled WGS sequence"/>
</dbReference>
<evidence type="ECO:0000256" key="2">
    <source>
        <dbReference type="ARBA" id="ARBA00022833"/>
    </source>
</evidence>
<dbReference type="PaxDb" id="410072-ERS852525_02455"/>
<reference evidence="5" key="2">
    <citation type="submission" date="2022-09" db="EMBL/GenBank/DDBJ databases">
        <title>Draft genome sequence of Coprococcus comes strain 31264.</title>
        <authorList>
            <person name="Atsushi H."/>
            <person name="Moriya O."/>
            <person name="Mitsuo S."/>
        </authorList>
    </citation>
    <scope>NUCLEOTIDE SEQUENCE</scope>
    <source>
        <strain evidence="5">JCM 31264</strain>
    </source>
</reference>
<dbReference type="InterPro" id="IPR011650">
    <property type="entry name" value="Peptidase_M20_dimer"/>
</dbReference>
<evidence type="ECO:0000313" key="5">
    <source>
        <dbReference type="EMBL" id="GLG86679.1"/>
    </source>
</evidence>
<dbReference type="AlphaFoldDB" id="A0A174PS48"/>
<dbReference type="Gene3D" id="3.30.70.360">
    <property type="match status" value="1"/>
</dbReference>
<comment type="cofactor">
    <cofactor evidence="1">
        <name>Zn(2+)</name>
        <dbReference type="ChEBI" id="CHEBI:29105"/>
    </cofactor>
</comment>
<dbReference type="EMBL" id="CYZK01000008">
    <property type="protein sequence ID" value="CUO16734.1"/>
    <property type="molecule type" value="Genomic_DNA"/>
</dbReference>
<dbReference type="PANTHER" id="PTHR42994:SF2">
    <property type="entry name" value="PEPTIDASE"/>
    <property type="match status" value="1"/>
</dbReference>
<dbReference type="PANTHER" id="PTHR42994">
    <property type="entry name" value="PEPTIDASE T"/>
    <property type="match status" value="1"/>
</dbReference>
<feature type="domain" description="Peptidase M20 dimerisation" evidence="3">
    <location>
        <begin position="182"/>
        <end position="272"/>
    </location>
</feature>
<proteinExistence type="predicted"/>
<evidence type="ECO:0000313" key="4">
    <source>
        <dbReference type="EMBL" id="CUO16734.1"/>
    </source>
</evidence>
<keyword evidence="2" id="KW-0862">Zinc</keyword>
<dbReference type="STRING" id="410072.ERS852525_02455"/>
<dbReference type="SUPFAM" id="SSF55031">
    <property type="entry name" value="Bacterial exopeptidase dimerisation domain"/>
    <property type="match status" value="1"/>
</dbReference>
<dbReference type="InterPro" id="IPR010162">
    <property type="entry name" value="PepT-like"/>
</dbReference>